<name>A0A0D3EB20_BRAOL</name>
<dbReference type="PANTHER" id="PTHR47150">
    <property type="entry name" value="OS12G0169200 PROTEIN"/>
    <property type="match status" value="1"/>
</dbReference>
<dbReference type="EnsemblPlants" id="Bo9g117520.1">
    <property type="protein sequence ID" value="Bo9g117520.1"/>
    <property type="gene ID" value="Bo9g117520"/>
</dbReference>
<proteinExistence type="predicted"/>
<dbReference type="Proteomes" id="UP000032141">
    <property type="component" value="Chromosome C9"/>
</dbReference>
<dbReference type="AlphaFoldDB" id="A0A0D3EB20"/>
<evidence type="ECO:0000313" key="1">
    <source>
        <dbReference type="EnsemblPlants" id="Bo9g117520.1"/>
    </source>
</evidence>
<reference evidence="1" key="2">
    <citation type="submission" date="2015-03" db="UniProtKB">
        <authorList>
            <consortium name="EnsemblPlants"/>
        </authorList>
    </citation>
    <scope>IDENTIFICATION</scope>
</reference>
<dbReference type="STRING" id="109376.A0A0D3EB20"/>
<sequence>RKPKPFFLSYSSPKKPNPFFLSYSSPKNQDIFHISFLTFFLMASSSSTNFDDEMDEKFDQIFDRQFENLLIHHENRQEASRSKKKRAYIEKQREQGHMQLRNDYFSENPTYPSHMFRRRFRMNKLFFMRIVDRLSAEIPYFQQRRDATGRFGHSPLQKATAAIRMMAYGCPADTVDEYLRLGTFCSRNHKFIWRWVSKKTHTRRSSTTARYWRDTRISRDDRKH</sequence>
<dbReference type="HOGENOM" id="CLU_1237756_0_0_1"/>
<protein>
    <submittedName>
        <fullName evidence="1">Uncharacterized protein</fullName>
    </submittedName>
</protein>
<keyword evidence="2" id="KW-1185">Reference proteome</keyword>
<accession>A0A0D3EB20</accession>
<evidence type="ECO:0000313" key="2">
    <source>
        <dbReference type="Proteomes" id="UP000032141"/>
    </source>
</evidence>
<dbReference type="PANTHER" id="PTHR47150:SF6">
    <property type="entry name" value="OS01G0872900 PROTEIN"/>
    <property type="match status" value="1"/>
</dbReference>
<dbReference type="Gramene" id="Bo9g117520.1">
    <property type="protein sequence ID" value="Bo9g117520.1"/>
    <property type="gene ID" value="Bo9g117520"/>
</dbReference>
<organism evidence="1 2">
    <name type="scientific">Brassica oleracea var. oleracea</name>
    <dbReference type="NCBI Taxonomy" id="109376"/>
    <lineage>
        <taxon>Eukaryota</taxon>
        <taxon>Viridiplantae</taxon>
        <taxon>Streptophyta</taxon>
        <taxon>Embryophyta</taxon>
        <taxon>Tracheophyta</taxon>
        <taxon>Spermatophyta</taxon>
        <taxon>Magnoliopsida</taxon>
        <taxon>eudicotyledons</taxon>
        <taxon>Gunneridae</taxon>
        <taxon>Pentapetalae</taxon>
        <taxon>rosids</taxon>
        <taxon>malvids</taxon>
        <taxon>Brassicales</taxon>
        <taxon>Brassicaceae</taxon>
        <taxon>Brassiceae</taxon>
        <taxon>Brassica</taxon>
    </lineage>
</organism>
<reference evidence="1 2" key="1">
    <citation type="journal article" date="2014" name="Genome Biol.">
        <title>Transcriptome and methylome profiling reveals relics of genome dominance in the mesopolyploid Brassica oleracea.</title>
        <authorList>
            <person name="Parkin I.A."/>
            <person name="Koh C."/>
            <person name="Tang H."/>
            <person name="Robinson S.J."/>
            <person name="Kagale S."/>
            <person name="Clarke W.E."/>
            <person name="Town C.D."/>
            <person name="Nixon J."/>
            <person name="Krishnakumar V."/>
            <person name="Bidwell S.L."/>
            <person name="Denoeud F."/>
            <person name="Belcram H."/>
            <person name="Links M.G."/>
            <person name="Just J."/>
            <person name="Clarke C."/>
            <person name="Bender T."/>
            <person name="Huebert T."/>
            <person name="Mason A.S."/>
            <person name="Pires J.C."/>
            <person name="Barker G."/>
            <person name="Moore J."/>
            <person name="Walley P.G."/>
            <person name="Manoli S."/>
            <person name="Batley J."/>
            <person name="Edwards D."/>
            <person name="Nelson M.N."/>
            <person name="Wang X."/>
            <person name="Paterson A.H."/>
            <person name="King G."/>
            <person name="Bancroft I."/>
            <person name="Chalhoub B."/>
            <person name="Sharpe A.G."/>
        </authorList>
    </citation>
    <scope>NUCLEOTIDE SEQUENCE</scope>
    <source>
        <strain evidence="1 2">cv. TO1000</strain>
    </source>
</reference>